<accession>B6RQY2</accession>
<geneLocation type="mitochondrion" evidence="2"/>
<evidence type="ECO:0000313" key="2">
    <source>
        <dbReference type="EMBL" id="ABX61098.1"/>
    </source>
</evidence>
<keyword evidence="1" id="KW-0472">Membrane</keyword>
<keyword evidence="1" id="KW-1133">Transmembrane helix</keyword>
<sequence length="54" mass="6835">MPHMSPMKWLNLFSSMIFIFSFLMLKIHFLSYFKPLPIKYFYFMKNINQFNWFK</sequence>
<gene>
    <name evidence="2" type="primary">ATP8</name>
</gene>
<keyword evidence="1" id="KW-0812">Transmembrane</keyword>
<dbReference type="EMBL" id="EU302588">
    <property type="protein sequence ID" value="ABX61098.1"/>
    <property type="molecule type" value="Genomic_DNA"/>
</dbReference>
<name>B6RQY2_9HYME</name>
<protein>
    <submittedName>
        <fullName evidence="2">ATP synthase F0 subunit 8</fullName>
    </submittedName>
</protein>
<dbReference type="AlphaFoldDB" id="B6RQY2"/>
<proteinExistence type="predicted"/>
<organism evidence="2">
    <name type="scientific">Abispa ephippium</name>
    <name type="common">large potter wasp</name>
    <dbReference type="NCBI Taxonomy" id="485912"/>
    <lineage>
        <taxon>Eukaryota</taxon>
        <taxon>Metazoa</taxon>
        <taxon>Ecdysozoa</taxon>
        <taxon>Arthropoda</taxon>
        <taxon>Hexapoda</taxon>
        <taxon>Insecta</taxon>
        <taxon>Pterygota</taxon>
        <taxon>Neoptera</taxon>
        <taxon>Endopterygota</taxon>
        <taxon>Hymenoptera</taxon>
        <taxon>Apocrita</taxon>
        <taxon>Aculeata</taxon>
        <taxon>Vespoidea</taxon>
        <taxon>Vespidae</taxon>
        <taxon>Eumeninae</taxon>
        <taxon>Abispa</taxon>
    </lineage>
</organism>
<keyword evidence="2" id="KW-0496">Mitochondrion</keyword>
<evidence type="ECO:0000256" key="1">
    <source>
        <dbReference type="SAM" id="Phobius"/>
    </source>
</evidence>
<feature type="transmembrane region" description="Helical" evidence="1">
    <location>
        <begin position="12"/>
        <end position="33"/>
    </location>
</feature>
<reference evidence="2" key="1">
    <citation type="journal article" date="2008" name="Genome">
        <title>Mitochondrial genome organization and phylogeny of two vespid wasps.</title>
        <authorList>
            <person name="Cameron S.L."/>
            <person name="Dowton M."/>
            <person name="Castro L.R."/>
            <person name="Ruberu K."/>
            <person name="Whiting M.F."/>
            <person name="Austin A.D."/>
            <person name="Diement K."/>
            <person name="Stevens J."/>
        </authorList>
    </citation>
    <scope>NUCLEOTIDE SEQUENCE</scope>
</reference>